<evidence type="ECO:0000256" key="6">
    <source>
        <dbReference type="SAM" id="Phobius"/>
    </source>
</evidence>
<evidence type="ECO:0000313" key="8">
    <source>
        <dbReference type="EMBL" id="GKT33199.1"/>
    </source>
</evidence>
<keyword evidence="9" id="KW-1185">Reference proteome</keyword>
<evidence type="ECO:0000259" key="7">
    <source>
        <dbReference type="Pfam" id="PF04547"/>
    </source>
</evidence>
<feature type="compositionally biased region" description="Basic and acidic residues" evidence="5">
    <location>
        <begin position="17"/>
        <end position="31"/>
    </location>
</feature>
<feature type="transmembrane region" description="Helical" evidence="6">
    <location>
        <begin position="417"/>
        <end position="436"/>
    </location>
</feature>
<dbReference type="PANTHER" id="PTHR12308">
    <property type="entry name" value="ANOCTAMIN"/>
    <property type="match status" value="1"/>
</dbReference>
<dbReference type="Pfam" id="PF04547">
    <property type="entry name" value="Anoctamin"/>
    <property type="match status" value="1"/>
</dbReference>
<evidence type="ECO:0000256" key="2">
    <source>
        <dbReference type="ARBA" id="ARBA00022692"/>
    </source>
</evidence>
<accession>A0ABQ5KL13</accession>
<dbReference type="InterPro" id="IPR007632">
    <property type="entry name" value="Anoctamin"/>
</dbReference>
<feature type="transmembrane region" description="Helical" evidence="6">
    <location>
        <begin position="636"/>
        <end position="663"/>
    </location>
</feature>
<feature type="transmembrane region" description="Helical" evidence="6">
    <location>
        <begin position="488"/>
        <end position="510"/>
    </location>
</feature>
<feature type="transmembrane region" description="Helical" evidence="6">
    <location>
        <begin position="448"/>
        <end position="467"/>
    </location>
</feature>
<gene>
    <name evidence="8" type="ORF">ADUPG1_007185</name>
</gene>
<protein>
    <submittedName>
        <fullName evidence="8">Anoctamin like protein</fullName>
    </submittedName>
</protein>
<comment type="caution">
    <text evidence="8">The sequence shown here is derived from an EMBL/GenBank/DDBJ whole genome shotgun (WGS) entry which is preliminary data.</text>
</comment>
<dbReference type="PANTHER" id="PTHR12308:SF80">
    <property type="entry name" value="DUF590 FAMILY PROTEIN"/>
    <property type="match status" value="1"/>
</dbReference>
<sequence>MFKNWISSFFKKPNKPLSREDHVGFPHESDHSSTTSIRDHSHKPNTTRHVSQFQYRHHSLSRHSDEKILHSIHEAPFGSKDPSPHSFGFASPLTPPISSCAMVPTRITPQSVPKILSPSSRIYSRPLPMMHQSPDSYYGSLPHSDVSSAKPILSFSHTPSGYHNPMMSISPQPHQRGWFDNMAWGFTKGFAAFTGINLQSPDIKLSKYNLQQQESFASGTADFRAAEKQRKKTFIERITMSPKAIKLTPSDLQHITLDLQAADTEYQFRGRVSFCGSSLADLGEVYGHGNESLDTPPLTELIFWAPSTFPHVFKSWRVSSLLCIILWFVSGFIYGLVLGKYKAKVLDEDKQAKIEHIRDLVGDDIEIFDIDAFKFDEGDDQSDPYLAGQEGLSLSDERPENSGIEGIEKFIRYMSSWLIFLVCLALSVVILFYLHRIPRTNHVTLDKMMPFIVTLTIAILNAVYKLVGKILSDKLERRPSWSSTRKSALIKTFTFKMINLMALYAISGLVSSSDSNTVPTCPLTSTGQQFTTVILMDLCLFNPIEILVPLLLYFIFKKVGGSNKTDEELRTKWDQSDEYLELFYRLSQTYFGTLGSPFIALLALVTNLFEIGIDKVRLLYINRVPKRLMSSMKNFIIFYMFIIALCALLSYPNGSLIALVNLWNPKEVYQGFSFFERGDYQYCWE</sequence>
<keyword evidence="4 6" id="KW-0472">Membrane</keyword>
<evidence type="ECO:0000256" key="4">
    <source>
        <dbReference type="ARBA" id="ARBA00023136"/>
    </source>
</evidence>
<keyword evidence="2 6" id="KW-0812">Transmembrane</keyword>
<dbReference type="EMBL" id="BQXS01010166">
    <property type="protein sequence ID" value="GKT33199.1"/>
    <property type="molecule type" value="Genomic_DNA"/>
</dbReference>
<evidence type="ECO:0000256" key="1">
    <source>
        <dbReference type="ARBA" id="ARBA00004141"/>
    </source>
</evidence>
<keyword evidence="3 6" id="KW-1133">Transmembrane helix</keyword>
<dbReference type="InterPro" id="IPR049452">
    <property type="entry name" value="Anoctamin_TM"/>
</dbReference>
<name>A0ABQ5KL13_9EUKA</name>
<dbReference type="Proteomes" id="UP001057375">
    <property type="component" value="Unassembled WGS sequence"/>
</dbReference>
<evidence type="ECO:0000256" key="3">
    <source>
        <dbReference type="ARBA" id="ARBA00022989"/>
    </source>
</evidence>
<evidence type="ECO:0000256" key="5">
    <source>
        <dbReference type="SAM" id="MobiDB-lite"/>
    </source>
</evidence>
<feature type="transmembrane region" description="Helical" evidence="6">
    <location>
        <begin position="530"/>
        <end position="556"/>
    </location>
</feature>
<feature type="region of interest" description="Disordered" evidence="5">
    <location>
        <begin position="17"/>
        <end position="46"/>
    </location>
</feature>
<reference evidence="8" key="1">
    <citation type="submission" date="2022-03" db="EMBL/GenBank/DDBJ databases">
        <title>Draft genome sequence of Aduncisulcus paluster, a free-living microaerophilic Fornicata.</title>
        <authorList>
            <person name="Yuyama I."/>
            <person name="Kume K."/>
            <person name="Tamura T."/>
            <person name="Inagaki Y."/>
            <person name="Hashimoto T."/>
        </authorList>
    </citation>
    <scope>NUCLEOTIDE SEQUENCE</scope>
    <source>
        <strain evidence="8">NY0171</strain>
    </source>
</reference>
<organism evidence="8 9">
    <name type="scientific">Aduncisulcus paluster</name>
    <dbReference type="NCBI Taxonomy" id="2918883"/>
    <lineage>
        <taxon>Eukaryota</taxon>
        <taxon>Metamonada</taxon>
        <taxon>Carpediemonas-like organisms</taxon>
        <taxon>Aduncisulcus</taxon>
    </lineage>
</organism>
<feature type="transmembrane region" description="Helical" evidence="6">
    <location>
        <begin position="316"/>
        <end position="337"/>
    </location>
</feature>
<feature type="domain" description="Anoctamin transmembrane" evidence="7">
    <location>
        <begin position="409"/>
        <end position="645"/>
    </location>
</feature>
<comment type="subcellular location">
    <subcellularLocation>
        <location evidence="1">Membrane</location>
        <topology evidence="1">Multi-pass membrane protein</topology>
    </subcellularLocation>
</comment>
<proteinExistence type="predicted"/>
<evidence type="ECO:0000313" key="9">
    <source>
        <dbReference type="Proteomes" id="UP001057375"/>
    </source>
</evidence>